<evidence type="ECO:0000259" key="2">
    <source>
        <dbReference type="Pfam" id="PF02357"/>
    </source>
</evidence>
<sequence length="176" mass="20586">METIFKKKDLSITSKKWYVIVSRKLHYKKAASALEKLGLSFYLPLQRQLHYWSDRNKWVEVPIFNPYIFLFSDELERKNIFNSYNSFHFLSHNGKLVTVKEEEVEKVKLICKYSANIKVEQAPIRKGDLVEIIGGPLSGMNGYTFQENGKHRFLVQIFSLGQFASVDIDTNWLKVC</sequence>
<dbReference type="NCBIfam" id="NF033644">
    <property type="entry name" value="antiterm_UpxY"/>
    <property type="match status" value="1"/>
</dbReference>
<dbReference type="EMBL" id="CP095061">
    <property type="protein sequence ID" value="UOQ64829.1"/>
    <property type="molecule type" value="Genomic_DNA"/>
</dbReference>
<dbReference type="InterPro" id="IPR008991">
    <property type="entry name" value="Translation_prot_SH3-like_sf"/>
</dbReference>
<keyword evidence="1" id="KW-0804">Transcription</keyword>
<feature type="domain" description="NusG-like N-terminal" evidence="2">
    <location>
        <begin position="15"/>
        <end position="107"/>
    </location>
</feature>
<dbReference type="Pfam" id="PF02357">
    <property type="entry name" value="NusG"/>
    <property type="match status" value="1"/>
</dbReference>
<dbReference type="Proteomes" id="UP000830401">
    <property type="component" value="Chromosome"/>
</dbReference>
<accession>A0ABY4G1S9</accession>
<evidence type="ECO:0000256" key="1">
    <source>
        <dbReference type="ARBA" id="ARBA00023163"/>
    </source>
</evidence>
<dbReference type="Gene3D" id="3.30.70.940">
    <property type="entry name" value="NusG, N-terminal domain"/>
    <property type="match status" value="1"/>
</dbReference>
<reference evidence="3" key="1">
    <citation type="submission" date="2022-04" db="EMBL/GenBank/DDBJ databases">
        <title>Hymenobacter sp. isolated from the air.</title>
        <authorList>
            <person name="Won M."/>
            <person name="Lee C.-M."/>
            <person name="Woen H.-Y."/>
            <person name="Kwon S.-W."/>
        </authorList>
    </citation>
    <scope>NUCLEOTIDE SEQUENCE</scope>
    <source>
        <strain evidence="3">5420S-77</strain>
    </source>
</reference>
<dbReference type="CDD" id="cd09895">
    <property type="entry name" value="NGN_SP_UpxY"/>
    <property type="match status" value="1"/>
</dbReference>
<dbReference type="SUPFAM" id="SSF50104">
    <property type="entry name" value="Translation proteins SH3-like domain"/>
    <property type="match status" value="1"/>
</dbReference>
<dbReference type="InterPro" id="IPR036735">
    <property type="entry name" value="NGN_dom_sf"/>
</dbReference>
<gene>
    <name evidence="3" type="ORF">MUN86_14790</name>
</gene>
<evidence type="ECO:0000313" key="4">
    <source>
        <dbReference type="Proteomes" id="UP000830401"/>
    </source>
</evidence>
<proteinExistence type="predicted"/>
<organism evidence="3 4">
    <name type="scientific">Hymenobacter volaticus</name>
    <dbReference type="NCBI Taxonomy" id="2932254"/>
    <lineage>
        <taxon>Bacteria</taxon>
        <taxon>Pseudomonadati</taxon>
        <taxon>Bacteroidota</taxon>
        <taxon>Cytophagia</taxon>
        <taxon>Cytophagales</taxon>
        <taxon>Hymenobacteraceae</taxon>
        <taxon>Hymenobacter</taxon>
    </lineage>
</organism>
<name>A0ABY4G1S9_9BACT</name>
<evidence type="ECO:0000313" key="3">
    <source>
        <dbReference type="EMBL" id="UOQ64829.1"/>
    </source>
</evidence>
<dbReference type="SUPFAM" id="SSF82679">
    <property type="entry name" value="N-utilization substance G protein NusG, N-terminal domain"/>
    <property type="match status" value="1"/>
</dbReference>
<keyword evidence="4" id="KW-1185">Reference proteome</keyword>
<protein>
    <submittedName>
        <fullName evidence="3">UpxY family transcription antiterminator</fullName>
    </submittedName>
</protein>
<dbReference type="RefSeq" id="WP_245118827.1">
    <property type="nucleotide sequence ID" value="NZ_CP095061.1"/>
</dbReference>
<dbReference type="InterPro" id="IPR006645">
    <property type="entry name" value="NGN-like_dom"/>
</dbReference>